<feature type="transmembrane region" description="Helical" evidence="7">
    <location>
        <begin position="111"/>
        <end position="131"/>
    </location>
</feature>
<dbReference type="RefSeq" id="WP_011067662.1">
    <property type="nucleotide sequence ID" value="NC_004193.1"/>
</dbReference>
<evidence type="ECO:0000256" key="2">
    <source>
        <dbReference type="ARBA" id="ARBA00005262"/>
    </source>
</evidence>
<reference evidence="8 9" key="2">
    <citation type="journal article" date="2002" name="Nucleic Acids Res.">
        <title>Genome sequence of Oceanobacillus iheyensis isolated from the Iheya Ridge and its unexpected adaptive capabilities to extreme environments.</title>
        <authorList>
            <person name="Takami H."/>
            <person name="Takaki Y."/>
            <person name="Uchiyama I."/>
        </authorList>
    </citation>
    <scope>NUCLEOTIDE SEQUENCE [LARGE SCALE GENOMIC DNA]</scope>
    <source>
        <strain evidence="9">DSM 14371 / CIP 107618 / JCM 11309 / KCTC 3954 / HTE831</strain>
    </source>
</reference>
<keyword evidence="5 7" id="KW-1133">Transmembrane helix</keyword>
<evidence type="ECO:0000256" key="6">
    <source>
        <dbReference type="ARBA" id="ARBA00023136"/>
    </source>
</evidence>
<dbReference type="PhylomeDB" id="Q8ELG1"/>
<dbReference type="InterPro" id="IPR003370">
    <property type="entry name" value="Chromate_transpt"/>
</dbReference>
<comment type="subcellular location">
    <subcellularLocation>
        <location evidence="1">Cell membrane</location>
        <topology evidence="1">Multi-pass membrane protein</topology>
    </subcellularLocation>
</comment>
<keyword evidence="6 7" id="KW-0472">Membrane</keyword>
<dbReference type="EMBL" id="BA000028">
    <property type="protein sequence ID" value="BAC15222.1"/>
    <property type="molecule type" value="Genomic_DNA"/>
</dbReference>
<dbReference type="STRING" id="221109.gene:10735518"/>
<evidence type="ECO:0000256" key="5">
    <source>
        <dbReference type="ARBA" id="ARBA00022989"/>
    </source>
</evidence>
<dbReference type="HOGENOM" id="CLU_018106_1_2_9"/>
<dbReference type="GO" id="GO:0015109">
    <property type="term" value="F:chromate transmembrane transporter activity"/>
    <property type="evidence" value="ECO:0007669"/>
    <property type="project" value="InterPro"/>
</dbReference>
<feature type="transmembrane region" description="Helical" evidence="7">
    <location>
        <begin position="7"/>
        <end position="30"/>
    </location>
</feature>
<dbReference type="Proteomes" id="UP000000822">
    <property type="component" value="Chromosome"/>
</dbReference>
<proteinExistence type="inferred from homology"/>
<evidence type="ECO:0000256" key="1">
    <source>
        <dbReference type="ARBA" id="ARBA00004651"/>
    </source>
</evidence>
<evidence type="ECO:0000256" key="7">
    <source>
        <dbReference type="SAM" id="Phobius"/>
    </source>
</evidence>
<evidence type="ECO:0000313" key="8">
    <source>
        <dbReference type="EMBL" id="BAC15222.1"/>
    </source>
</evidence>
<evidence type="ECO:0000256" key="4">
    <source>
        <dbReference type="ARBA" id="ARBA00022692"/>
    </source>
</evidence>
<protein>
    <submittedName>
        <fullName evidence="8">Chromate transporter</fullName>
    </submittedName>
</protein>
<organism evidence="8 9">
    <name type="scientific">Oceanobacillus iheyensis (strain DSM 14371 / CIP 107618 / JCM 11309 / KCTC 3954 / HTE831)</name>
    <dbReference type="NCBI Taxonomy" id="221109"/>
    <lineage>
        <taxon>Bacteria</taxon>
        <taxon>Bacillati</taxon>
        <taxon>Bacillota</taxon>
        <taxon>Bacilli</taxon>
        <taxon>Bacillales</taxon>
        <taxon>Bacillaceae</taxon>
        <taxon>Oceanobacillus</taxon>
    </lineage>
</organism>
<dbReference type="KEGG" id="oih:OB3266"/>
<keyword evidence="9" id="KW-1185">Reference proteome</keyword>
<evidence type="ECO:0000256" key="3">
    <source>
        <dbReference type="ARBA" id="ARBA00022475"/>
    </source>
</evidence>
<dbReference type="GO" id="GO:0005886">
    <property type="term" value="C:plasma membrane"/>
    <property type="evidence" value="ECO:0007669"/>
    <property type="project" value="UniProtKB-SubCell"/>
</dbReference>
<dbReference type="eggNOG" id="COG2059">
    <property type="taxonomic scope" value="Bacteria"/>
</dbReference>
<comment type="similarity">
    <text evidence="2">Belongs to the chromate ion transporter (CHR) (TC 2.A.51) family.</text>
</comment>
<dbReference type="InterPro" id="IPR052518">
    <property type="entry name" value="CHR_Transporter"/>
</dbReference>
<keyword evidence="3" id="KW-1003">Cell membrane</keyword>
<name>Q8ELG1_OCEIH</name>
<reference evidence="8 9" key="1">
    <citation type="journal article" date="2001" name="FEMS Microbiol. Lett.">
        <title>Oceanobacillus iheyensis gen. nov., sp. nov., a deep-sea extremely halotolerant and alkaliphilic species isolated from a depth of 1050 m on the Iheya Ridge.</title>
        <authorList>
            <person name="Lu J."/>
            <person name="Nogi Y."/>
            <person name="Takami H."/>
        </authorList>
    </citation>
    <scope>NUCLEOTIDE SEQUENCE [LARGE SCALE GENOMIC DNA]</scope>
    <source>
        <strain evidence="9">DSM 14371 / CIP 107618 / JCM 11309 / KCTC 3954 / HTE831</strain>
    </source>
</reference>
<evidence type="ECO:0000313" key="9">
    <source>
        <dbReference type="Proteomes" id="UP000000822"/>
    </source>
</evidence>
<gene>
    <name evidence="8" type="ordered locus">OB3266</name>
</gene>
<dbReference type="PANTHER" id="PTHR43663">
    <property type="entry name" value="CHROMATE TRANSPORT PROTEIN-RELATED"/>
    <property type="match status" value="1"/>
</dbReference>
<dbReference type="OrthoDB" id="9027281at2"/>
<sequence length="193" mass="21146">MRTHWNIFIAFFRVGMLGFGGGPSSIPLIYKEVVEKYKWMNEEDFGDVLALANTLPGPIATKLAGYIGYQVTGFWGMLNAVLAGIVPTIFLMIGLLVSLSSFKEYDWVQGMTAAVIPVVAVMLATLTWQFIDKAGKGMGWMQTGIMLIIAFVLLELLQIHPGILIAALLAIALLKKDKIPEQEEEKPAREGGS</sequence>
<dbReference type="PANTHER" id="PTHR43663:SF1">
    <property type="entry name" value="CHROMATE TRANSPORTER"/>
    <property type="match status" value="1"/>
</dbReference>
<dbReference type="AlphaFoldDB" id="Q8ELG1"/>
<accession>Q8ELG1</accession>
<feature type="transmembrane region" description="Helical" evidence="7">
    <location>
        <begin position="143"/>
        <end position="174"/>
    </location>
</feature>
<feature type="transmembrane region" description="Helical" evidence="7">
    <location>
        <begin position="74"/>
        <end position="99"/>
    </location>
</feature>
<keyword evidence="4 7" id="KW-0812">Transmembrane</keyword>
<dbReference type="Pfam" id="PF02417">
    <property type="entry name" value="Chromate_transp"/>
    <property type="match status" value="1"/>
</dbReference>